<proteinExistence type="predicted"/>
<name>A0ABV3XZT9_9ACTN</name>
<keyword evidence="3" id="KW-1185">Reference proteome</keyword>
<evidence type="ECO:0000313" key="2">
    <source>
        <dbReference type="EMBL" id="MEX6428824.1"/>
    </source>
</evidence>
<protein>
    <submittedName>
        <fullName evidence="2">Uncharacterized protein</fullName>
    </submittedName>
</protein>
<dbReference type="Proteomes" id="UP001560267">
    <property type="component" value="Unassembled WGS sequence"/>
</dbReference>
<dbReference type="RefSeq" id="WP_369084228.1">
    <property type="nucleotide sequence ID" value="NZ_JBFSHR010000006.1"/>
</dbReference>
<comment type="caution">
    <text evidence="2">The sequence shown here is derived from an EMBL/GenBank/DDBJ whole genome shotgun (WGS) entry which is preliminary data.</text>
</comment>
<sequence length="61" mass="7109">MTVPAVPSVHHRERRRDTLGLDTPNQRHHRIGKLADQLLQLFEFRIPLRCQLSLCPSLLVE</sequence>
<feature type="region of interest" description="Disordered" evidence="1">
    <location>
        <begin position="1"/>
        <end position="25"/>
    </location>
</feature>
<accession>A0ABV3XZT9</accession>
<reference evidence="2 3" key="1">
    <citation type="submission" date="2024-07" db="EMBL/GenBank/DDBJ databases">
        <title>Draft Genome Sequence of Ferrimicrobium acidiphilum Strain YE2023, Isolated from a Pulp of Bioleach Reactor.</title>
        <authorList>
            <person name="Elkina Y.A."/>
            <person name="Bulaeva A.G."/>
            <person name="Beletsky A.V."/>
            <person name="Mardanov A.V."/>
        </authorList>
    </citation>
    <scope>NUCLEOTIDE SEQUENCE [LARGE SCALE GENOMIC DNA]</scope>
    <source>
        <strain evidence="2 3">YE2023</strain>
    </source>
</reference>
<organism evidence="2 3">
    <name type="scientific">Ferrimicrobium acidiphilum</name>
    <dbReference type="NCBI Taxonomy" id="121039"/>
    <lineage>
        <taxon>Bacteria</taxon>
        <taxon>Bacillati</taxon>
        <taxon>Actinomycetota</taxon>
        <taxon>Acidimicrobiia</taxon>
        <taxon>Acidimicrobiales</taxon>
        <taxon>Acidimicrobiaceae</taxon>
        <taxon>Ferrimicrobium</taxon>
    </lineage>
</organism>
<gene>
    <name evidence="2" type="ORF">AB6A68_03090</name>
</gene>
<dbReference type="EMBL" id="JBFSHR010000006">
    <property type="protein sequence ID" value="MEX6428824.1"/>
    <property type="molecule type" value="Genomic_DNA"/>
</dbReference>
<evidence type="ECO:0000256" key="1">
    <source>
        <dbReference type="SAM" id="MobiDB-lite"/>
    </source>
</evidence>
<evidence type="ECO:0000313" key="3">
    <source>
        <dbReference type="Proteomes" id="UP001560267"/>
    </source>
</evidence>